<sequence length="95" mass="10585">MKRSLADQLGNGDLLFVLAVMKVVNVENLIYEHPLETTLENAEITTAINVSQLTQAPSGNSIFSTIKNIGKTNSNDTNTRLINEQKIRRRAEMNL</sequence>
<dbReference type="EMBL" id="AP019810">
    <property type="protein sequence ID" value="BBM13435.1"/>
    <property type="molecule type" value="Genomic_DNA"/>
</dbReference>
<evidence type="ECO:0000313" key="3">
    <source>
        <dbReference type="EMBL" id="ONN43437.1"/>
    </source>
</evidence>
<protein>
    <submittedName>
        <fullName evidence="3">Uncharacterized protein</fullName>
    </submittedName>
</protein>
<dbReference type="EMBL" id="JABCAG010000033">
    <property type="protein sequence ID" value="NMP58974.1"/>
    <property type="molecule type" value="Genomic_DNA"/>
</dbReference>
<evidence type="ECO:0000313" key="5">
    <source>
        <dbReference type="Proteomes" id="UP000509460"/>
    </source>
</evidence>
<evidence type="ECO:0000313" key="2">
    <source>
        <dbReference type="EMBL" id="NMP58974.1"/>
    </source>
</evidence>
<proteinExistence type="predicted"/>
<gene>
    <name evidence="3" type="ORF">BTN92_06265</name>
    <name evidence="1" type="ORF">EM151A_0193</name>
    <name evidence="2" type="ORF">HI921_10975</name>
</gene>
<dbReference type="Proteomes" id="UP000509460">
    <property type="component" value="Chromosome"/>
</dbReference>
<dbReference type="Proteomes" id="UP000189299">
    <property type="component" value="Unassembled WGS sequence"/>
</dbReference>
<dbReference type="AlphaFoldDB" id="A0A1V2UJ62"/>
<reference evidence="1 5" key="2">
    <citation type="submission" date="2019-07" db="EMBL/GenBank/DDBJ databases">
        <title>antibiotic susceptibility of plant-derived lactic acid bacteria.</title>
        <authorList>
            <person name="Sugiyama M."/>
            <person name="Noda M."/>
        </authorList>
    </citation>
    <scope>NUCLEOTIDE SEQUENCE [LARGE SCALE GENOMIC DNA]</scope>
    <source>
        <strain evidence="1 5">15-1A</strain>
    </source>
</reference>
<dbReference type="RefSeq" id="WP_010735290.1">
    <property type="nucleotide sequence ID" value="NZ_AP019810.1"/>
</dbReference>
<name>A0A1V2UJ62_ENTMU</name>
<reference evidence="2 6" key="3">
    <citation type="submission" date="2020-04" db="EMBL/GenBank/DDBJ databases">
        <authorList>
            <person name="Abaymova A."/>
            <person name="Teymurazov M."/>
            <person name="Tazyna O."/>
            <person name="Chatushin Y."/>
            <person name="Svetoch E."/>
            <person name="Pereligyn V."/>
            <person name="Pohylenko V."/>
            <person name="Platonov M."/>
            <person name="Kartsev N."/>
            <person name="Skryabin Y."/>
            <person name="Sizova A."/>
            <person name="Solomentsev V."/>
            <person name="Kislichkina A."/>
            <person name="Bogun A."/>
        </authorList>
    </citation>
    <scope>NUCLEOTIDE SEQUENCE [LARGE SCALE GENOMIC DNA]</scope>
    <source>
        <strain evidence="2">SCPM-O-B-8398</strain>
        <strain evidence="6">SCPM-O-B-8398 (E28)</strain>
    </source>
</reference>
<evidence type="ECO:0000313" key="1">
    <source>
        <dbReference type="EMBL" id="BBM13435.1"/>
    </source>
</evidence>
<reference evidence="3 4" key="1">
    <citation type="submission" date="2016-12" db="EMBL/GenBank/DDBJ databases">
        <authorList>
            <person name="Song W.-J."/>
            <person name="Kurnit D.M."/>
        </authorList>
    </citation>
    <scope>NUCLEOTIDE SEQUENCE [LARGE SCALE GENOMIC DNA]</scope>
    <source>
        <strain evidence="3 4">CGB1038-1_S1</strain>
    </source>
</reference>
<accession>A0A1V2UJ62</accession>
<evidence type="ECO:0000313" key="6">
    <source>
        <dbReference type="Proteomes" id="UP000557857"/>
    </source>
</evidence>
<dbReference type="Proteomes" id="UP000557857">
    <property type="component" value="Unassembled WGS sequence"/>
</dbReference>
<organism evidence="3 4">
    <name type="scientific">Enterococcus mundtii</name>
    <dbReference type="NCBI Taxonomy" id="53346"/>
    <lineage>
        <taxon>Bacteria</taxon>
        <taxon>Bacillati</taxon>
        <taxon>Bacillota</taxon>
        <taxon>Bacilli</taxon>
        <taxon>Lactobacillales</taxon>
        <taxon>Enterococcaceae</taxon>
        <taxon>Enterococcus</taxon>
    </lineage>
</organism>
<dbReference type="EMBL" id="MSTR01000005">
    <property type="protein sequence ID" value="ONN43437.1"/>
    <property type="molecule type" value="Genomic_DNA"/>
</dbReference>
<evidence type="ECO:0000313" key="4">
    <source>
        <dbReference type="Proteomes" id="UP000189299"/>
    </source>
</evidence>